<keyword evidence="1" id="KW-0472">Membrane</keyword>
<gene>
    <name evidence="2" type="ORF">BDV28DRAFT_139578</name>
</gene>
<evidence type="ECO:0000313" key="3">
    <source>
        <dbReference type="Proteomes" id="UP000327118"/>
    </source>
</evidence>
<evidence type="ECO:0000256" key="1">
    <source>
        <dbReference type="SAM" id="Phobius"/>
    </source>
</evidence>
<keyword evidence="3" id="KW-1185">Reference proteome</keyword>
<evidence type="ECO:0000313" key="2">
    <source>
        <dbReference type="EMBL" id="KAE8350190.1"/>
    </source>
</evidence>
<keyword evidence="1" id="KW-1133">Transmembrane helix</keyword>
<feature type="transmembrane region" description="Helical" evidence="1">
    <location>
        <begin position="36"/>
        <end position="55"/>
    </location>
</feature>
<sequence>MVCLWHTNHAATFFVVELSLRLQLWMWLLDRSLNSLWWLAIRLVLVQLPVVCAPVRERRSI</sequence>
<dbReference type="AlphaFoldDB" id="A0A5N6Z2G6"/>
<keyword evidence="1" id="KW-0812">Transmembrane</keyword>
<dbReference type="Proteomes" id="UP000327118">
    <property type="component" value="Unassembled WGS sequence"/>
</dbReference>
<protein>
    <submittedName>
        <fullName evidence="2">Uncharacterized protein</fullName>
    </submittedName>
</protein>
<accession>A0A5N6Z2G6</accession>
<reference evidence="3" key="1">
    <citation type="submission" date="2019-04" db="EMBL/GenBank/DDBJ databases">
        <title>Friends and foes A comparative genomics studyof 23 Aspergillus species from section Flavi.</title>
        <authorList>
            <consortium name="DOE Joint Genome Institute"/>
            <person name="Kjaerbolling I."/>
            <person name="Vesth T."/>
            <person name="Frisvad J.C."/>
            <person name="Nybo J.L."/>
            <person name="Theobald S."/>
            <person name="Kildgaard S."/>
            <person name="Isbrandt T."/>
            <person name="Kuo A."/>
            <person name="Sato A."/>
            <person name="Lyhne E.K."/>
            <person name="Kogle M.E."/>
            <person name="Wiebenga A."/>
            <person name="Kun R.S."/>
            <person name="Lubbers R.J."/>
            <person name="Makela M.R."/>
            <person name="Barry K."/>
            <person name="Chovatia M."/>
            <person name="Clum A."/>
            <person name="Daum C."/>
            <person name="Haridas S."/>
            <person name="He G."/>
            <person name="LaButti K."/>
            <person name="Lipzen A."/>
            <person name="Mondo S."/>
            <person name="Riley R."/>
            <person name="Salamov A."/>
            <person name="Simmons B.A."/>
            <person name="Magnuson J.K."/>
            <person name="Henrissat B."/>
            <person name="Mortensen U.H."/>
            <person name="Larsen T.O."/>
            <person name="Devries R.P."/>
            <person name="Grigoriev I.V."/>
            <person name="Machida M."/>
            <person name="Baker S.E."/>
            <person name="Andersen M.R."/>
        </authorList>
    </citation>
    <scope>NUCLEOTIDE SEQUENCE [LARGE SCALE GENOMIC DNA]</scope>
    <source>
        <strain evidence="3">CBS 553.77</strain>
    </source>
</reference>
<organism evidence="2 3">
    <name type="scientific">Aspergillus coremiiformis</name>
    <dbReference type="NCBI Taxonomy" id="138285"/>
    <lineage>
        <taxon>Eukaryota</taxon>
        <taxon>Fungi</taxon>
        <taxon>Dikarya</taxon>
        <taxon>Ascomycota</taxon>
        <taxon>Pezizomycotina</taxon>
        <taxon>Eurotiomycetes</taxon>
        <taxon>Eurotiomycetidae</taxon>
        <taxon>Eurotiales</taxon>
        <taxon>Aspergillaceae</taxon>
        <taxon>Aspergillus</taxon>
        <taxon>Aspergillus subgen. Circumdati</taxon>
    </lineage>
</organism>
<dbReference type="EMBL" id="ML739241">
    <property type="protein sequence ID" value="KAE8350190.1"/>
    <property type="molecule type" value="Genomic_DNA"/>
</dbReference>
<proteinExistence type="predicted"/>
<name>A0A5N6Z2G6_9EURO</name>